<organism evidence="1 2">
    <name type="scientific">Lentilactobacillus hilgardii (strain ATCC 8290 / DSM 20176 / CCUG 30140 / JCM 1155 / KCTC 3500 / NBRC 15886 / NCIMB 8040 / NRRL B-1843 / 9)</name>
    <dbReference type="NCBI Taxonomy" id="1423757"/>
    <lineage>
        <taxon>Bacteria</taxon>
        <taxon>Bacillati</taxon>
        <taxon>Bacillota</taxon>
        <taxon>Bacilli</taxon>
        <taxon>Lactobacillales</taxon>
        <taxon>Lactobacillaceae</taxon>
        <taxon>Lentilactobacillus</taxon>
    </lineage>
</organism>
<evidence type="ECO:0000313" key="1">
    <source>
        <dbReference type="EMBL" id="EEI25465.1"/>
    </source>
</evidence>
<dbReference type="HOGENOM" id="CLU_074315_2_1_9"/>
<name>C0XGQ3_LENH9</name>
<comment type="caution">
    <text evidence="1">The sequence shown here is derived from an EMBL/GenBank/DDBJ whole genome shotgun (WGS) entry which is preliminary data.</text>
</comment>
<sequence length="156" mass="17419">MNYLQQILAFDDYRLYEQKLSAGQIALWHALMSINNKAHWQKWFTAANKTLESLTGLSRSGINSARNSLKQYGLINFETIGPHKATKYSIKQLYTSDSVHSSEQSGVHSTDRTEYIPETILRQNSGTLIKQNRNKTKQSSVTRGGVGKLAAAVGIS</sequence>
<dbReference type="Proteomes" id="UP000003752">
    <property type="component" value="Unassembled WGS sequence"/>
</dbReference>
<dbReference type="Pfam" id="PF13730">
    <property type="entry name" value="HTH_36"/>
    <property type="match status" value="1"/>
</dbReference>
<dbReference type="RefSeq" id="WP_003635289.1">
    <property type="nucleotide sequence ID" value="NZ_AZDF01000009.1"/>
</dbReference>
<proteinExistence type="predicted"/>
<dbReference type="EMBL" id="ACGP01000088">
    <property type="protein sequence ID" value="EEI25465.1"/>
    <property type="molecule type" value="Genomic_DNA"/>
</dbReference>
<gene>
    <name evidence="1" type="ORF">HMPREF0519_0414</name>
</gene>
<evidence type="ECO:0000313" key="2">
    <source>
        <dbReference type="Proteomes" id="UP000003752"/>
    </source>
</evidence>
<accession>C0XGQ3</accession>
<protein>
    <submittedName>
        <fullName evidence="1">DnaD domain protein</fullName>
    </submittedName>
</protein>
<keyword evidence="2" id="KW-1185">Reference proteome</keyword>
<dbReference type="AlphaFoldDB" id="C0XGQ3"/>
<reference evidence="1 2" key="1">
    <citation type="submission" date="2009-01" db="EMBL/GenBank/DDBJ databases">
        <authorList>
            <person name="Qin X."/>
            <person name="Bachman B."/>
            <person name="Battles P."/>
            <person name="Bell A."/>
            <person name="Bess C."/>
            <person name="Bickham C."/>
            <person name="Chaboub L."/>
            <person name="Chen D."/>
            <person name="Coyle M."/>
            <person name="Deiros D.R."/>
            <person name="Dinh H."/>
            <person name="Forbes L."/>
            <person name="Fowler G."/>
            <person name="Francisco L."/>
            <person name="Fu Q."/>
            <person name="Gubbala S."/>
            <person name="Hale W."/>
            <person name="Han Y."/>
            <person name="Hemphill L."/>
            <person name="Highlander S.K."/>
            <person name="Hirani K."/>
            <person name="Hogues M."/>
            <person name="Jackson L."/>
            <person name="Jakkamsetti A."/>
            <person name="Javaid M."/>
            <person name="Jiang H."/>
            <person name="Korchina V."/>
            <person name="Kovar C."/>
            <person name="Lara F."/>
            <person name="Lee S."/>
            <person name="Mata R."/>
            <person name="Mathew T."/>
            <person name="Moen C."/>
            <person name="Morales K."/>
            <person name="Munidasa M."/>
            <person name="Nazareth L."/>
            <person name="Ngo R."/>
            <person name="Nguyen L."/>
            <person name="Okwuonu G."/>
            <person name="Ongeri F."/>
            <person name="Patil S."/>
            <person name="Petrosino J."/>
            <person name="Pham C."/>
            <person name="Pham P."/>
            <person name="Pu L.-L."/>
            <person name="Puazo M."/>
            <person name="Raj R."/>
            <person name="Reid J."/>
            <person name="Rouhana J."/>
            <person name="Saada N."/>
            <person name="Shang Y."/>
            <person name="Simmons D."/>
            <person name="Thornton R."/>
            <person name="Warren J."/>
            <person name="Weissenberger G."/>
            <person name="Zhang J."/>
            <person name="Zhang L."/>
            <person name="Zhou C."/>
            <person name="Zhu D."/>
            <person name="Muzny D."/>
            <person name="Worley K."/>
            <person name="Gibbs R."/>
        </authorList>
    </citation>
    <scope>NUCLEOTIDE SEQUENCE [LARGE SCALE GENOMIC DNA]</scope>
    <source>
        <strain evidence="2">ATCC 8290 / DSM 20176 / CCUG 30140 / JCM 1155 / KCTC 3500 / NBRC 15886 / NCIMB 8040 / NRRL B-1843 / 9</strain>
    </source>
</reference>